<sequence>MEPLLKRHGESGRSSLHLWNRDVLKLIGDGCGGFIAVDNKTDSLAELQWARMLVKMVGRDTPSSVQIVDEKGCFSVQLWWESSPWFSQVVPRRRVGEGWTAKGARGVVEPPCGSSSRGATGFPFESVERGPGAEVTDGEDSLGIKSQGAGKLASLGGFKSGPAACDYGPFGSPSSGTGLERLVSSQPLRVPDG</sequence>
<dbReference type="EMBL" id="QGNW01000294">
    <property type="protein sequence ID" value="RVW78525.1"/>
    <property type="molecule type" value="Genomic_DNA"/>
</dbReference>
<comment type="caution">
    <text evidence="2">The sequence shown here is derived from an EMBL/GenBank/DDBJ whole genome shotgun (WGS) entry which is preliminary data.</text>
</comment>
<feature type="region of interest" description="Disordered" evidence="1">
    <location>
        <begin position="166"/>
        <end position="193"/>
    </location>
</feature>
<name>A0A438H213_VITVI</name>
<evidence type="ECO:0000313" key="2">
    <source>
        <dbReference type="EMBL" id="RVW78525.1"/>
    </source>
</evidence>
<feature type="region of interest" description="Disordered" evidence="1">
    <location>
        <begin position="110"/>
        <end position="144"/>
    </location>
</feature>
<feature type="compositionally biased region" description="Polar residues" evidence="1">
    <location>
        <begin position="172"/>
        <end position="187"/>
    </location>
</feature>
<dbReference type="Proteomes" id="UP000288805">
    <property type="component" value="Unassembled WGS sequence"/>
</dbReference>
<dbReference type="PANTHER" id="PTHR34427:SF5">
    <property type="entry name" value="DUF4283 DOMAIN-CONTAINING PROTEIN"/>
    <property type="match status" value="1"/>
</dbReference>
<dbReference type="AlphaFoldDB" id="A0A438H213"/>
<evidence type="ECO:0000313" key="3">
    <source>
        <dbReference type="Proteomes" id="UP000288805"/>
    </source>
</evidence>
<gene>
    <name evidence="2" type="ORF">CK203_049792</name>
</gene>
<organism evidence="2 3">
    <name type="scientific">Vitis vinifera</name>
    <name type="common">Grape</name>
    <dbReference type="NCBI Taxonomy" id="29760"/>
    <lineage>
        <taxon>Eukaryota</taxon>
        <taxon>Viridiplantae</taxon>
        <taxon>Streptophyta</taxon>
        <taxon>Embryophyta</taxon>
        <taxon>Tracheophyta</taxon>
        <taxon>Spermatophyta</taxon>
        <taxon>Magnoliopsida</taxon>
        <taxon>eudicotyledons</taxon>
        <taxon>Gunneridae</taxon>
        <taxon>Pentapetalae</taxon>
        <taxon>rosids</taxon>
        <taxon>Vitales</taxon>
        <taxon>Vitaceae</taxon>
        <taxon>Viteae</taxon>
        <taxon>Vitis</taxon>
    </lineage>
</organism>
<protein>
    <submittedName>
        <fullName evidence="2">Uncharacterized protein</fullName>
    </submittedName>
</protein>
<dbReference type="PANTHER" id="PTHR34427">
    <property type="entry name" value="DUF4283 DOMAIN PROTEIN"/>
    <property type="match status" value="1"/>
</dbReference>
<proteinExistence type="predicted"/>
<reference evidence="2 3" key="1">
    <citation type="journal article" date="2018" name="PLoS Genet.">
        <title>Population sequencing reveals clonal diversity and ancestral inbreeding in the grapevine cultivar Chardonnay.</title>
        <authorList>
            <person name="Roach M.J."/>
            <person name="Johnson D.L."/>
            <person name="Bohlmann J."/>
            <person name="van Vuuren H.J."/>
            <person name="Jones S.J."/>
            <person name="Pretorius I.S."/>
            <person name="Schmidt S.A."/>
            <person name="Borneman A.R."/>
        </authorList>
    </citation>
    <scope>NUCLEOTIDE SEQUENCE [LARGE SCALE GENOMIC DNA]</scope>
    <source>
        <strain evidence="3">cv. Chardonnay</strain>
        <tissue evidence="2">Leaf</tissue>
    </source>
</reference>
<evidence type="ECO:0000256" key="1">
    <source>
        <dbReference type="SAM" id="MobiDB-lite"/>
    </source>
</evidence>
<accession>A0A438H213</accession>